<dbReference type="Pfam" id="PF00339">
    <property type="entry name" value="Arrestin_N"/>
    <property type="match status" value="1"/>
</dbReference>
<accession>A0A0H5CBJ9</accession>
<protein>
    <recommendedName>
        <fullName evidence="1">Arrestin-like N-terminal domain-containing protein</fullName>
    </recommendedName>
</protein>
<evidence type="ECO:0000313" key="3">
    <source>
        <dbReference type="Proteomes" id="UP000038830"/>
    </source>
</evidence>
<evidence type="ECO:0000259" key="1">
    <source>
        <dbReference type="Pfam" id="PF00339"/>
    </source>
</evidence>
<name>A0A0H5CBJ9_CYBJN</name>
<sequence length="453" mass="51078">MSYFPSYKPVVTSSFQLQLFLLKRSETSTGLARLGNPIEGKVDLKVLQDLSISTIEVEISGRSETRIHRTILSVPLGRAEVVKQTLLHNSVVLFPGGEQEPSSSTTLKPGDYQFKFSINFPAFMAQPHDEKMIYDDRYPTCMSSLAHKSMIPPSFHISELTDKLSIAYELKVTLSRPERFHSNARIVVPINMAHVCRDTGSEQQNLHTLREMITSTKAIGARLQTDPELTKKDKLCALFRPLGGSSNVEMRLKFLSPESILLNTRPKLKLALETSIDSELKPFPLLYIRSFEITLLSRTEVHTQNLSHSYDKSVPLLSLTALMEIPAWRLRRLEPHNDGFKSELDLSNLTDGEIFPEIRAIPSFAIGNVRHSHFIQVCIKVTNGDSSLVSSSEVIQAMQPVLVLGGSSRSKDQVLTDEMPIDKRNQSSITRIGPEEYLQCYSDEEQFLPRYEE</sequence>
<organism evidence="2 3">
    <name type="scientific">Cyberlindnera jadinii (strain ATCC 18201 / CBS 1600 / BCRC 20928 / JCM 3617 / NBRC 0987 / NRRL Y-1542)</name>
    <name type="common">Torula yeast</name>
    <name type="synonym">Candida utilis</name>
    <dbReference type="NCBI Taxonomy" id="983966"/>
    <lineage>
        <taxon>Eukaryota</taxon>
        <taxon>Fungi</taxon>
        <taxon>Dikarya</taxon>
        <taxon>Ascomycota</taxon>
        <taxon>Saccharomycotina</taxon>
        <taxon>Saccharomycetes</taxon>
        <taxon>Phaffomycetales</taxon>
        <taxon>Phaffomycetaceae</taxon>
        <taxon>Cyberlindnera</taxon>
    </lineage>
</organism>
<dbReference type="CDD" id="cd22952">
    <property type="entry name" value="ART10-like"/>
    <property type="match status" value="1"/>
</dbReference>
<reference evidence="3" key="1">
    <citation type="journal article" date="2015" name="J. Biotechnol.">
        <title>The structure of the Cyberlindnera jadinii genome and its relation to Candida utilis analyzed by the occurrence of single nucleotide polymorphisms.</title>
        <authorList>
            <person name="Rupp O."/>
            <person name="Brinkrolf K."/>
            <person name="Buerth C."/>
            <person name="Kunigo M."/>
            <person name="Schneider J."/>
            <person name="Jaenicke S."/>
            <person name="Goesmann A."/>
            <person name="Puehler A."/>
            <person name="Jaeger K.-E."/>
            <person name="Ernst J.F."/>
        </authorList>
    </citation>
    <scope>NUCLEOTIDE SEQUENCE [LARGE SCALE GENOMIC DNA]</scope>
    <source>
        <strain evidence="3">ATCC 18201 / CBS 1600 / BCRC 20928 / JCM 3617 / NBRC 0987 / NRRL Y-1542</strain>
    </source>
</reference>
<evidence type="ECO:0000313" key="2">
    <source>
        <dbReference type="EMBL" id="CEP21769.1"/>
    </source>
</evidence>
<dbReference type="Proteomes" id="UP000038830">
    <property type="component" value="Unassembled WGS sequence"/>
</dbReference>
<proteinExistence type="predicted"/>
<dbReference type="InterPro" id="IPR011021">
    <property type="entry name" value="Arrestin-like_N"/>
</dbReference>
<dbReference type="AlphaFoldDB" id="A0A0H5CBJ9"/>
<dbReference type="EMBL" id="CDQK01000002">
    <property type="protein sequence ID" value="CEP21769.1"/>
    <property type="molecule type" value="Genomic_DNA"/>
</dbReference>
<gene>
    <name evidence="2" type="ORF">BN1211_1966</name>
</gene>
<feature type="domain" description="Arrestin-like N-terminal" evidence="1">
    <location>
        <begin position="34"/>
        <end position="123"/>
    </location>
</feature>
<dbReference type="Gene3D" id="2.60.40.640">
    <property type="match status" value="1"/>
</dbReference>
<dbReference type="InterPro" id="IPR014752">
    <property type="entry name" value="Arrestin-like_C"/>
</dbReference>